<dbReference type="Pfam" id="PF00902">
    <property type="entry name" value="TatC"/>
    <property type="match status" value="1"/>
</dbReference>
<dbReference type="GO" id="GO:0033281">
    <property type="term" value="C:TAT protein transport complex"/>
    <property type="evidence" value="ECO:0007669"/>
    <property type="project" value="UniProtKB-UniRule"/>
</dbReference>
<evidence type="ECO:0000256" key="4">
    <source>
        <dbReference type="ARBA" id="ARBA00023136"/>
    </source>
</evidence>
<comment type="function">
    <text evidence="5">Part of the twin-arginine translocation (Tat) system that transports large folded proteins containing a characteristic twin-arginine motif in their signal peptide across membranes.</text>
</comment>
<feature type="transmembrane region" description="Helical" evidence="5">
    <location>
        <begin position="186"/>
        <end position="204"/>
    </location>
</feature>
<keyword evidence="5" id="KW-1003">Cell membrane</keyword>
<dbReference type="PANTHER" id="PTHR30371:SF0">
    <property type="entry name" value="SEC-INDEPENDENT PROTEIN TRANSLOCASE PROTEIN TATC, CHLOROPLASTIC-RELATED"/>
    <property type="match status" value="1"/>
</dbReference>
<evidence type="ECO:0000256" key="1">
    <source>
        <dbReference type="ARBA" id="ARBA00004141"/>
    </source>
</evidence>
<feature type="transmembrane region" description="Helical" evidence="5">
    <location>
        <begin position="21"/>
        <end position="43"/>
    </location>
</feature>
<feature type="transmembrane region" description="Helical" evidence="5">
    <location>
        <begin position="102"/>
        <end position="128"/>
    </location>
</feature>
<protein>
    <recommendedName>
        <fullName evidence="5">Sec-independent protein translocase protein TatC</fullName>
    </recommendedName>
</protein>
<keyword evidence="2 5" id="KW-0812">Transmembrane</keyword>
<organism evidence="6 7">
    <name type="scientific">Thermodesulfobacterium commune DSM 2178</name>
    <dbReference type="NCBI Taxonomy" id="289377"/>
    <lineage>
        <taxon>Bacteria</taxon>
        <taxon>Pseudomonadati</taxon>
        <taxon>Thermodesulfobacteriota</taxon>
        <taxon>Thermodesulfobacteria</taxon>
        <taxon>Thermodesulfobacteriales</taxon>
        <taxon>Thermodesulfobacteriaceae</taxon>
        <taxon>Thermodesulfobacterium</taxon>
    </lineage>
</organism>
<comment type="similarity">
    <text evidence="5">Belongs to the TatC family.</text>
</comment>
<sequence>MYTKKIAQSLKYLLTFWKKKSFLILFFFISLYIGFFLASPYILNFLQHTYQQKFVFYSLSEPITSFLKFSLVLTVLVIFPFIFYLILNALNLIFNLKKKFFWMFYLLGLGLFYLGVVFAYFITLPYGIRFLLSFRTEKIEPSISLGHFVNFFSFFVIAFGLIFELPLFLTFLSLTKILNPYKITKYRKEIFFGIAVLSAVITPTPDAFNMALLSIPLYVLFELGIFLSRFLLRRNLLENTQNEVLESSKEND</sequence>
<gene>
    <name evidence="5" type="primary">tatC</name>
    <name evidence="6" type="ORF">HL41_00680</name>
</gene>
<dbReference type="HAMAP" id="MF_00902">
    <property type="entry name" value="TatC"/>
    <property type="match status" value="1"/>
</dbReference>
<comment type="subcellular location">
    <subcellularLocation>
        <location evidence="5">Cell membrane</location>
        <topology evidence="5">Multi-pass membrane protein</topology>
    </subcellularLocation>
    <subcellularLocation>
        <location evidence="1">Membrane</location>
        <topology evidence="1">Multi-pass membrane protein</topology>
    </subcellularLocation>
</comment>
<dbReference type="KEGG" id="tcm:HL41_00680"/>
<evidence type="ECO:0000256" key="5">
    <source>
        <dbReference type="HAMAP-Rule" id="MF_00902"/>
    </source>
</evidence>
<reference evidence="6 7" key="1">
    <citation type="journal article" date="2015" name="Genome Announc.">
        <title>Genome Sequence of a Sulfate-Reducing Thermophilic Bacterium, Thermodesulfobacterium commune DSM 2178T (Phylum Thermodesulfobacteria).</title>
        <authorList>
            <person name="Bhatnagar S."/>
            <person name="Badger J.H."/>
            <person name="Madupu R."/>
            <person name="Khouri H.M."/>
            <person name="O'Connor E.M."/>
            <person name="Robb F.T."/>
            <person name="Ward N.L."/>
            <person name="Eisen J.A."/>
        </authorList>
    </citation>
    <scope>NUCLEOTIDE SEQUENCE [LARGE SCALE GENOMIC DNA]</scope>
    <source>
        <strain evidence="6 7">DSM 2178</strain>
    </source>
</reference>
<dbReference type="RefSeq" id="WP_022854680.1">
    <property type="nucleotide sequence ID" value="NZ_CP008796.1"/>
</dbReference>
<feature type="transmembrane region" description="Helical" evidence="5">
    <location>
        <begin position="148"/>
        <end position="174"/>
    </location>
</feature>
<keyword evidence="4 5" id="KW-0472">Membrane</keyword>
<dbReference type="HOGENOM" id="CLU_031942_3_3_0"/>
<dbReference type="PRINTS" id="PR01840">
    <property type="entry name" value="TATCFAMILY"/>
</dbReference>
<keyword evidence="7" id="KW-1185">Reference proteome</keyword>
<evidence type="ECO:0000313" key="6">
    <source>
        <dbReference type="EMBL" id="AIH03462.1"/>
    </source>
</evidence>
<dbReference type="STRING" id="289377.HL41_00680"/>
<accession>A0A075WY03</accession>
<dbReference type="Proteomes" id="UP000028481">
    <property type="component" value="Chromosome"/>
</dbReference>
<evidence type="ECO:0000256" key="3">
    <source>
        <dbReference type="ARBA" id="ARBA00022989"/>
    </source>
</evidence>
<dbReference type="GO" id="GO:0065002">
    <property type="term" value="P:intracellular protein transmembrane transport"/>
    <property type="evidence" value="ECO:0007669"/>
    <property type="project" value="TreeGrafter"/>
</dbReference>
<keyword evidence="5" id="KW-0653">Protein transport</keyword>
<dbReference type="InterPro" id="IPR002033">
    <property type="entry name" value="TatC"/>
</dbReference>
<feature type="transmembrane region" description="Helical" evidence="5">
    <location>
        <begin position="210"/>
        <end position="232"/>
    </location>
</feature>
<dbReference type="AlphaFoldDB" id="A0A075WY03"/>
<dbReference type="PaxDb" id="289377-HL41_00680"/>
<name>A0A075WY03_9BACT</name>
<evidence type="ECO:0000313" key="7">
    <source>
        <dbReference type="Proteomes" id="UP000028481"/>
    </source>
</evidence>
<dbReference type="OrthoDB" id="9777044at2"/>
<feature type="transmembrane region" description="Helical" evidence="5">
    <location>
        <begin position="63"/>
        <end position="90"/>
    </location>
</feature>
<dbReference type="GO" id="GO:0009977">
    <property type="term" value="F:proton motive force dependent protein transmembrane transporter activity"/>
    <property type="evidence" value="ECO:0007669"/>
    <property type="project" value="TreeGrafter"/>
</dbReference>
<keyword evidence="5" id="KW-0811">Translocation</keyword>
<proteinExistence type="inferred from homology"/>
<keyword evidence="3 5" id="KW-1133">Transmembrane helix</keyword>
<evidence type="ECO:0000256" key="2">
    <source>
        <dbReference type="ARBA" id="ARBA00022692"/>
    </source>
</evidence>
<dbReference type="PANTHER" id="PTHR30371">
    <property type="entry name" value="SEC-INDEPENDENT PROTEIN TRANSLOCASE PROTEIN TATC"/>
    <property type="match status" value="1"/>
</dbReference>
<comment type="subunit">
    <text evidence="5">Forms a complex with TatA.</text>
</comment>
<keyword evidence="5" id="KW-0813">Transport</keyword>
<dbReference type="EMBL" id="CP008796">
    <property type="protein sequence ID" value="AIH03462.1"/>
    <property type="molecule type" value="Genomic_DNA"/>
</dbReference>
<dbReference type="GO" id="GO:0043953">
    <property type="term" value="P:protein transport by the Tat complex"/>
    <property type="evidence" value="ECO:0007669"/>
    <property type="project" value="UniProtKB-UniRule"/>
</dbReference>
<dbReference type="eggNOG" id="COG0805">
    <property type="taxonomic scope" value="Bacteria"/>
</dbReference>